<organism evidence="7 8">
    <name type="scientific">Phycomyces blakesleeanus</name>
    <dbReference type="NCBI Taxonomy" id="4837"/>
    <lineage>
        <taxon>Eukaryota</taxon>
        <taxon>Fungi</taxon>
        <taxon>Fungi incertae sedis</taxon>
        <taxon>Mucoromycota</taxon>
        <taxon>Mucoromycotina</taxon>
        <taxon>Mucoromycetes</taxon>
        <taxon>Mucorales</taxon>
        <taxon>Phycomycetaceae</taxon>
        <taxon>Phycomyces</taxon>
    </lineage>
</organism>
<keyword evidence="8" id="KW-1185">Reference proteome</keyword>
<feature type="region of interest" description="Disordered" evidence="5">
    <location>
        <begin position="785"/>
        <end position="823"/>
    </location>
</feature>
<keyword evidence="1" id="KW-0723">Serine/threonine-protein kinase</keyword>
<keyword evidence="3 4" id="KW-0067">ATP-binding</keyword>
<dbReference type="PROSITE" id="PS00108">
    <property type="entry name" value="PROTEIN_KINASE_ST"/>
    <property type="match status" value="1"/>
</dbReference>
<evidence type="ECO:0000256" key="5">
    <source>
        <dbReference type="SAM" id="MobiDB-lite"/>
    </source>
</evidence>
<evidence type="ECO:0000256" key="1">
    <source>
        <dbReference type="ARBA" id="ARBA00022527"/>
    </source>
</evidence>
<dbReference type="Proteomes" id="UP001448207">
    <property type="component" value="Unassembled WGS sequence"/>
</dbReference>
<dbReference type="InterPro" id="IPR008271">
    <property type="entry name" value="Ser/Thr_kinase_AS"/>
</dbReference>
<keyword evidence="1" id="KW-0418">Kinase</keyword>
<dbReference type="SMART" id="SM00220">
    <property type="entry name" value="S_TKc"/>
    <property type="match status" value="1"/>
</dbReference>
<keyword evidence="1" id="KW-0808">Transferase</keyword>
<feature type="region of interest" description="Disordered" evidence="5">
    <location>
        <begin position="514"/>
        <end position="609"/>
    </location>
</feature>
<evidence type="ECO:0000313" key="7">
    <source>
        <dbReference type="EMBL" id="KAL0096443.1"/>
    </source>
</evidence>
<dbReference type="InterPro" id="IPR011009">
    <property type="entry name" value="Kinase-like_dom_sf"/>
</dbReference>
<evidence type="ECO:0000256" key="4">
    <source>
        <dbReference type="PROSITE-ProRule" id="PRU10141"/>
    </source>
</evidence>
<feature type="compositionally biased region" description="Polar residues" evidence="5">
    <location>
        <begin position="514"/>
        <end position="532"/>
    </location>
</feature>
<name>A0ABR3BD06_PHYBL</name>
<evidence type="ECO:0000256" key="3">
    <source>
        <dbReference type="ARBA" id="ARBA00022840"/>
    </source>
</evidence>
<feature type="region of interest" description="Disordered" evidence="5">
    <location>
        <begin position="658"/>
        <end position="724"/>
    </location>
</feature>
<reference evidence="7 8" key="1">
    <citation type="submission" date="2024-04" db="EMBL/GenBank/DDBJ databases">
        <title>Symmetric and asymmetric DNA N6-adenine methylation regulates different biological responses in Mucorales.</title>
        <authorList>
            <consortium name="Lawrence Berkeley National Laboratory"/>
            <person name="Lax C."/>
            <person name="Mondo S.J."/>
            <person name="Osorio-Concepcion M."/>
            <person name="Muszewska A."/>
            <person name="Corrochano-Luque M."/>
            <person name="Gutierrez G."/>
            <person name="Riley R."/>
            <person name="Lipzen A."/>
            <person name="Guo J."/>
            <person name="Hundley H."/>
            <person name="Amirebrahimi M."/>
            <person name="Ng V."/>
            <person name="Lorenzo-Gutierrez D."/>
            <person name="Binder U."/>
            <person name="Yang J."/>
            <person name="Song Y."/>
            <person name="Canovas D."/>
            <person name="Navarro E."/>
            <person name="Freitag M."/>
            <person name="Gabaldon T."/>
            <person name="Grigoriev I.V."/>
            <person name="Corrochano L.M."/>
            <person name="Nicolas F.E."/>
            <person name="Garre V."/>
        </authorList>
    </citation>
    <scope>NUCLEOTIDE SEQUENCE [LARGE SCALE GENOMIC DNA]</scope>
    <source>
        <strain evidence="7 8">L51</strain>
    </source>
</reference>
<feature type="compositionally biased region" description="Low complexity" evidence="5">
    <location>
        <begin position="480"/>
        <end position="489"/>
    </location>
</feature>
<feature type="compositionally biased region" description="Low complexity" evidence="5">
    <location>
        <begin position="658"/>
        <end position="677"/>
    </location>
</feature>
<comment type="caution">
    <text evidence="7">The sequence shown here is derived from an EMBL/GenBank/DDBJ whole genome shotgun (WGS) entry which is preliminary data.</text>
</comment>
<accession>A0ABR3BD06</accession>
<dbReference type="Gene3D" id="3.30.200.20">
    <property type="entry name" value="Phosphorylase Kinase, domain 1"/>
    <property type="match status" value="1"/>
</dbReference>
<evidence type="ECO:0000313" key="8">
    <source>
        <dbReference type="Proteomes" id="UP001448207"/>
    </source>
</evidence>
<feature type="domain" description="Protein kinase" evidence="6">
    <location>
        <begin position="11"/>
        <end position="341"/>
    </location>
</feature>
<feature type="compositionally biased region" description="Basic and acidic residues" evidence="5">
    <location>
        <begin position="585"/>
        <end position="597"/>
    </location>
</feature>
<dbReference type="CDD" id="cd07830">
    <property type="entry name" value="STKc_MAK_like"/>
    <property type="match status" value="1"/>
</dbReference>
<dbReference type="Pfam" id="PF00069">
    <property type="entry name" value="Pkinase"/>
    <property type="match status" value="1"/>
</dbReference>
<dbReference type="Gene3D" id="1.10.510.10">
    <property type="entry name" value="Transferase(Phosphotransferase) domain 1"/>
    <property type="match status" value="1"/>
</dbReference>
<keyword evidence="2 4" id="KW-0547">Nucleotide-binding</keyword>
<dbReference type="InterPro" id="IPR050117">
    <property type="entry name" value="MAPK"/>
</dbReference>
<feature type="compositionally biased region" description="Low complexity" evidence="5">
    <location>
        <begin position="789"/>
        <end position="809"/>
    </location>
</feature>
<feature type="binding site" evidence="4">
    <location>
        <position position="40"/>
    </location>
    <ligand>
        <name>ATP</name>
        <dbReference type="ChEBI" id="CHEBI:30616"/>
    </ligand>
</feature>
<evidence type="ECO:0000259" key="6">
    <source>
        <dbReference type="PROSITE" id="PS50011"/>
    </source>
</evidence>
<protein>
    <submittedName>
        <fullName evidence="7">Kinase-like domain-containing protein</fullName>
    </submittedName>
</protein>
<sequence length="823" mass="91850">MTKTADPHDEYEFLGQIGDGSFGSVHRAKNKESQHIVAVKVMKKKFSDSSECNDLREIKLLSQMPAHPNIVQLYDSFLSPVNDLYFVMEFMDQGNLYQLIKTRREQDSTISNDEIKDIVRQVLSALAHIHQHNIFHRDMKPENLLIGSSTSGPIIKLADFGLARELNSKPPYTDYVSTRWYRAPEVLLRSPVYAASVDLWAVGAIIAELITLQPLFPGQSEIDQLYRICQVMGSPGKKTFIRKRARPEKRVSPGFARKKPSVIELPPDPSVVTLPADKGEWKEGVRLAHKIGFDFPQLLPKPLETVIPCDSEQLLDLVRQCLIFTPELRTTAQDALKHPFISDVDPNVTTTKLETDIIMITSSPTTTTDAVVIQPPNLWEKSEPSSDETPKETIPESTIVNHTIESVSSSHRQVRPPTALEVATRNHVMRNTFSQDHRTSFDMSNLAMIPFQPYSKWPFTQYQQMSDRPLSESMVTSRRTTTPLTTATATTTETTIVDDETDLLDQMSLLTNQTSPASSAATLPKSISQSSLDDYPLSRHDNQKQSSQHLVVVPTPQIYEDTASTHSPRHPKLPESPIWTPTPSKRRDDGNRDDSERHTHRRIGFHQTRHAFEPIDAPLPVFQLDTVPHYASISLSPWITTNLHSDIITSYNHSHSHNNHNNISSSSSNISPSAPSTLPAPPAEPPRATDSFTTALFRQFYQKPSPPPPPATTTTTTSFNDTNHSPIVVRHNATIATTATSHSTVSATPDPLPAKKSPVVRFSFWSQKKPAEEDKEKRIEEIVSLVNPSTNNSNSTSNNNNSNGATGSGRVNNEGYITFSLKN</sequence>
<dbReference type="InterPro" id="IPR017441">
    <property type="entry name" value="Protein_kinase_ATP_BS"/>
</dbReference>
<proteinExistence type="predicted"/>
<dbReference type="SUPFAM" id="SSF56112">
    <property type="entry name" value="Protein kinase-like (PK-like)"/>
    <property type="match status" value="1"/>
</dbReference>
<evidence type="ECO:0000256" key="2">
    <source>
        <dbReference type="ARBA" id="ARBA00022741"/>
    </source>
</evidence>
<dbReference type="PANTHER" id="PTHR24055">
    <property type="entry name" value="MITOGEN-ACTIVATED PROTEIN KINASE"/>
    <property type="match status" value="1"/>
</dbReference>
<dbReference type="PROSITE" id="PS00107">
    <property type="entry name" value="PROTEIN_KINASE_ATP"/>
    <property type="match status" value="1"/>
</dbReference>
<gene>
    <name evidence="7" type="ORF">J3Q64DRAFT_1707717</name>
</gene>
<dbReference type="EMBL" id="JBCLYO010000001">
    <property type="protein sequence ID" value="KAL0096443.1"/>
    <property type="molecule type" value="Genomic_DNA"/>
</dbReference>
<dbReference type="InterPro" id="IPR000719">
    <property type="entry name" value="Prot_kinase_dom"/>
</dbReference>
<feature type="compositionally biased region" description="Basic residues" evidence="5">
    <location>
        <begin position="598"/>
        <end position="609"/>
    </location>
</feature>
<feature type="region of interest" description="Disordered" evidence="5">
    <location>
        <begin position="468"/>
        <end position="489"/>
    </location>
</feature>
<dbReference type="PROSITE" id="PS50011">
    <property type="entry name" value="PROTEIN_KINASE_DOM"/>
    <property type="match status" value="1"/>
</dbReference>